<dbReference type="InterPro" id="IPR009072">
    <property type="entry name" value="Histone-fold"/>
</dbReference>
<comment type="subcellular location">
    <subcellularLocation>
        <location evidence="1">Nucleus</location>
    </subcellularLocation>
</comment>
<keyword evidence="4" id="KW-0805">Transcription regulation</keyword>
<feature type="compositionally biased region" description="Basic and acidic residues" evidence="7">
    <location>
        <begin position="288"/>
        <end position="301"/>
    </location>
</feature>
<dbReference type="AlphaFoldDB" id="A0A8T9BTC7"/>
<dbReference type="PANTHER" id="PTHR46469">
    <property type="entry name" value="TRANSCRIPTION INITIATION FACTOR TFIID SUBUNIT 8"/>
    <property type="match status" value="1"/>
</dbReference>
<accession>A0A8T9BTC7</accession>
<dbReference type="GO" id="GO:0046982">
    <property type="term" value="F:protein heterodimerization activity"/>
    <property type="evidence" value="ECO:0007669"/>
    <property type="project" value="InterPro"/>
</dbReference>
<keyword evidence="5" id="KW-0804">Transcription</keyword>
<name>A0A8T9BTC7_9HELO</name>
<evidence type="ECO:0000256" key="4">
    <source>
        <dbReference type="ARBA" id="ARBA00023015"/>
    </source>
</evidence>
<sequence length="333" mass="37155">DLHLLSRFQTSNPSFATMAPISPISRKRSTPSHSDDGISDEPSSKRARLSPVLPNTPPPEESLPGKKATAPLFDDDPKRLQLRSLALVLEHVGFDGASPEALEAFSAEVESYATHFLAKVTSHMHNARRSQPTPPDFEYALSRFDLPLASIEPHLKPPIPKSKLLVHLDAEPAEEKSVIAVALLGDDLSGESDKKVKPYIPKRFPSFPSKHTYKWTEKESARETDPRKIREEAAKAARQGEEALRRLVNVSKAGKEKDVKKAASKDPRSKERYQLWEQTMGDLVPGKKPGDEAVDTKEDRSMIVNSDRRYYRKGAMVKRKPPIDDGTIVISRE</sequence>
<dbReference type="InterPro" id="IPR006565">
    <property type="entry name" value="BTP"/>
</dbReference>
<dbReference type="CDD" id="cd08049">
    <property type="entry name" value="TAF8"/>
    <property type="match status" value="1"/>
</dbReference>
<dbReference type="Proteomes" id="UP000469559">
    <property type="component" value="Unassembled WGS sequence"/>
</dbReference>
<dbReference type="GO" id="GO:0005669">
    <property type="term" value="C:transcription factor TFIID complex"/>
    <property type="evidence" value="ECO:0007669"/>
    <property type="project" value="InterPro"/>
</dbReference>
<dbReference type="OrthoDB" id="2193813at2759"/>
<dbReference type="GO" id="GO:0006367">
    <property type="term" value="P:transcription initiation at RNA polymerase II promoter"/>
    <property type="evidence" value="ECO:0007669"/>
    <property type="project" value="TreeGrafter"/>
</dbReference>
<reference evidence="10 11" key="1">
    <citation type="submission" date="2018-05" db="EMBL/GenBank/DDBJ databases">
        <title>Whole genome sequencing for identification of molecular markers to develop diagnostic detection tools for the regulated plant pathogen Lachnellula willkommii.</title>
        <authorList>
            <person name="Giroux E."/>
            <person name="Bilodeau G."/>
        </authorList>
    </citation>
    <scope>NUCLEOTIDE SEQUENCE [LARGE SCALE GENOMIC DNA]</scope>
    <source>
        <strain evidence="10 11">CBS 203.66</strain>
    </source>
</reference>
<dbReference type="PANTHER" id="PTHR46469:SF1">
    <property type="entry name" value="TRANSCRIPTION INITIATION FACTOR TFIID SUBUNIT 8"/>
    <property type="match status" value="1"/>
</dbReference>
<keyword evidence="6" id="KW-0539">Nucleus</keyword>
<protein>
    <recommendedName>
        <fullName evidence="3">Transcription initiation factor TFIID subunit 8</fullName>
    </recommendedName>
</protein>
<comment type="similarity">
    <text evidence="2">Belongs to the TAF8 family.</text>
</comment>
<dbReference type="Pfam" id="PF07524">
    <property type="entry name" value="Bromo_TP"/>
    <property type="match status" value="1"/>
</dbReference>
<evidence type="ECO:0000259" key="9">
    <source>
        <dbReference type="Pfam" id="PF10406"/>
    </source>
</evidence>
<evidence type="ECO:0000313" key="10">
    <source>
        <dbReference type="EMBL" id="TVY21212.1"/>
    </source>
</evidence>
<feature type="domain" description="Transcription factor TFIID subunit 8 C-terminal" evidence="9">
    <location>
        <begin position="199"/>
        <end position="247"/>
    </location>
</feature>
<evidence type="ECO:0000256" key="6">
    <source>
        <dbReference type="ARBA" id="ARBA00023242"/>
    </source>
</evidence>
<dbReference type="Pfam" id="PF10406">
    <property type="entry name" value="TAF8_C"/>
    <property type="match status" value="1"/>
</dbReference>
<evidence type="ECO:0000256" key="3">
    <source>
        <dbReference type="ARBA" id="ARBA00017307"/>
    </source>
</evidence>
<evidence type="ECO:0000313" key="11">
    <source>
        <dbReference type="Proteomes" id="UP000469559"/>
    </source>
</evidence>
<feature type="region of interest" description="Disordered" evidence="7">
    <location>
        <begin position="1"/>
        <end position="74"/>
    </location>
</feature>
<evidence type="ECO:0000256" key="7">
    <source>
        <dbReference type="SAM" id="MobiDB-lite"/>
    </source>
</evidence>
<feature type="domain" description="Bromodomain associated" evidence="8">
    <location>
        <begin position="79"/>
        <end position="144"/>
    </location>
</feature>
<proteinExistence type="inferred from homology"/>
<dbReference type="Gene3D" id="1.10.20.10">
    <property type="entry name" value="Histone, subunit A"/>
    <property type="match status" value="1"/>
</dbReference>
<feature type="non-terminal residue" evidence="10">
    <location>
        <position position="333"/>
    </location>
</feature>
<evidence type="ECO:0000256" key="1">
    <source>
        <dbReference type="ARBA" id="ARBA00004123"/>
    </source>
</evidence>
<dbReference type="InterPro" id="IPR037818">
    <property type="entry name" value="TAF8"/>
</dbReference>
<feature type="region of interest" description="Disordered" evidence="7">
    <location>
        <begin position="281"/>
        <end position="301"/>
    </location>
</feature>
<organism evidence="10 11">
    <name type="scientific">Lachnellula arida</name>
    <dbReference type="NCBI Taxonomy" id="1316785"/>
    <lineage>
        <taxon>Eukaryota</taxon>
        <taxon>Fungi</taxon>
        <taxon>Dikarya</taxon>
        <taxon>Ascomycota</taxon>
        <taxon>Pezizomycotina</taxon>
        <taxon>Leotiomycetes</taxon>
        <taxon>Helotiales</taxon>
        <taxon>Lachnaceae</taxon>
        <taxon>Lachnellula</taxon>
    </lineage>
</organism>
<comment type="caution">
    <text evidence="10">The sequence shown here is derived from an EMBL/GenBank/DDBJ whole genome shotgun (WGS) entry which is preliminary data.</text>
</comment>
<dbReference type="EMBL" id="QGMF01000023">
    <property type="protein sequence ID" value="TVY21212.1"/>
    <property type="molecule type" value="Genomic_DNA"/>
</dbReference>
<dbReference type="InterPro" id="IPR019473">
    <property type="entry name" value="TFIID_su8_C"/>
</dbReference>
<gene>
    <name evidence="10" type="primary">taf8</name>
    <name evidence="10" type="ORF">LARI1_G000653</name>
</gene>
<dbReference type="CDD" id="cd00076">
    <property type="entry name" value="HFD_SF"/>
    <property type="match status" value="1"/>
</dbReference>
<evidence type="ECO:0000256" key="5">
    <source>
        <dbReference type="ARBA" id="ARBA00023163"/>
    </source>
</evidence>
<evidence type="ECO:0000259" key="8">
    <source>
        <dbReference type="Pfam" id="PF07524"/>
    </source>
</evidence>
<evidence type="ECO:0000256" key="2">
    <source>
        <dbReference type="ARBA" id="ARBA00008767"/>
    </source>
</evidence>
<keyword evidence="11" id="KW-1185">Reference proteome</keyword>